<evidence type="ECO:0000313" key="2">
    <source>
        <dbReference type="Proteomes" id="UP000219564"/>
    </source>
</evidence>
<comment type="caution">
    <text evidence="1">The sequence shown here is derived from an EMBL/GenBank/DDBJ whole genome shotgun (WGS) entry which is preliminary data.</text>
</comment>
<name>A0AAX2HAU7_9PSED</name>
<proteinExistence type="predicted"/>
<evidence type="ECO:0000313" key="1">
    <source>
        <dbReference type="EMBL" id="SOB53819.1"/>
    </source>
</evidence>
<organism evidence="1 2">
    <name type="scientific">Pseudomonas lundensis</name>
    <dbReference type="NCBI Taxonomy" id="86185"/>
    <lineage>
        <taxon>Bacteria</taxon>
        <taxon>Pseudomonadati</taxon>
        <taxon>Pseudomonadota</taxon>
        <taxon>Gammaproteobacteria</taxon>
        <taxon>Pseudomonadales</taxon>
        <taxon>Pseudomonadaceae</taxon>
        <taxon>Pseudomonas</taxon>
    </lineage>
</organism>
<gene>
    <name evidence="1" type="ORF">PLUA15_460009</name>
</gene>
<sequence length="71" mass="8455">MKIHCLPYRIRCYIFESKHSDKIAFDRSYMISSALIPLIKPNYNAAAYYYGPFFFIIRKIQFYIVSLGFVT</sequence>
<accession>A0AAX2HAU7</accession>
<dbReference type="EMBL" id="OBKZ01000041">
    <property type="protein sequence ID" value="SOB53819.1"/>
    <property type="molecule type" value="Genomic_DNA"/>
</dbReference>
<protein>
    <submittedName>
        <fullName evidence="1">Uncharacterized protein</fullName>
    </submittedName>
</protein>
<dbReference type="AlphaFoldDB" id="A0AAX2HAU7"/>
<reference evidence="1 2" key="1">
    <citation type="submission" date="2017-08" db="EMBL/GenBank/DDBJ databases">
        <authorList>
            <person name="Chaillou S."/>
        </authorList>
    </citation>
    <scope>NUCLEOTIDE SEQUENCE [LARGE SCALE GENOMIC DNA]</scope>
    <source>
        <strain evidence="1 2">MFPA15A1205</strain>
    </source>
</reference>
<dbReference type="Proteomes" id="UP000219564">
    <property type="component" value="Unassembled WGS sequence"/>
</dbReference>